<evidence type="ECO:0000259" key="1">
    <source>
        <dbReference type="PROSITE" id="PS50883"/>
    </source>
</evidence>
<dbReference type="InterPro" id="IPR001633">
    <property type="entry name" value="EAL_dom"/>
</dbReference>
<protein>
    <submittedName>
        <fullName evidence="3">Diguanylate cyclase/phosphodiesterase (GGDEF &amp; EAL domains) with PAS/PAC sensor(S)</fullName>
    </submittedName>
</protein>
<organism evidence="3">
    <name type="scientific">plant metagenome</name>
    <dbReference type="NCBI Taxonomy" id="1297885"/>
    <lineage>
        <taxon>unclassified sequences</taxon>
        <taxon>metagenomes</taxon>
        <taxon>organismal metagenomes</taxon>
    </lineage>
</organism>
<dbReference type="EMBL" id="CAADIA010000009">
    <property type="protein sequence ID" value="VFR36710.1"/>
    <property type="molecule type" value="Genomic_DNA"/>
</dbReference>
<dbReference type="GO" id="GO:0071949">
    <property type="term" value="F:FAD binding"/>
    <property type="evidence" value="ECO:0007669"/>
    <property type="project" value="InterPro"/>
</dbReference>
<dbReference type="CDD" id="cd01948">
    <property type="entry name" value="EAL"/>
    <property type="match status" value="1"/>
</dbReference>
<proteinExistence type="predicted"/>
<dbReference type="SMART" id="SM01034">
    <property type="entry name" value="BLUF"/>
    <property type="match status" value="1"/>
</dbReference>
<dbReference type="SUPFAM" id="SSF141868">
    <property type="entry name" value="EAL domain-like"/>
    <property type="match status" value="1"/>
</dbReference>
<dbReference type="InterPro" id="IPR050706">
    <property type="entry name" value="Cyclic-di-GMP_PDE-like"/>
</dbReference>
<dbReference type="InterPro" id="IPR036046">
    <property type="entry name" value="Acylphosphatase-like_dom_sf"/>
</dbReference>
<dbReference type="Gene3D" id="3.20.20.450">
    <property type="entry name" value="EAL domain"/>
    <property type="match status" value="1"/>
</dbReference>
<sequence>MAWARLTWSRPPVWFGAKACATVGALKSYFFLGRQGAMLSTLVYRSRASAQLTEEGIHQLLGAARLRNKSIGVTGVLLFDGVHFVQLLEGPERALDGLFDTIRQDGRHHHVVQLLRDYAPLRRFDGDEMLMVDLRGHGAEEASAAILNQLKEQVDPTLSDDRVLKILLLHAGPGGAALMAESDLASEWRCVAQPAPAGIGEHLLPGQPYQFALQPIVDALRREVTSFECLLRSSTGGSPEQLFDSLTPEQRYVADLESKAFAFQLASRLKIEDAKVSVNLFPMSLIGVPNAVDRLLGQISASGLRPSQVIVEVTEQEAISRLDAFGAAIKQLRKAGIGVAIDDFGAGFAGLSLLAEFQPDKLKIDRKILQNIHLDGSRQAIVRAIVQACTAMGITPVAEGVETLEEFCWLSAAGVRRFQGYLFARPALNSIPVVSWPERVRE</sequence>
<dbReference type="PANTHER" id="PTHR33121:SF15">
    <property type="entry name" value="BLUE LIGHT- AND TEMPERATURE-REGULATED ANTIREPRESSOR BLUF"/>
    <property type="match status" value="1"/>
</dbReference>
<feature type="domain" description="BLUF" evidence="2">
    <location>
        <begin position="39"/>
        <end position="130"/>
    </location>
</feature>
<reference evidence="3" key="1">
    <citation type="submission" date="2019-03" db="EMBL/GenBank/DDBJ databases">
        <authorList>
            <person name="Danneels B."/>
        </authorList>
    </citation>
    <scope>NUCLEOTIDE SEQUENCE</scope>
</reference>
<dbReference type="Pfam" id="PF04940">
    <property type="entry name" value="BLUF"/>
    <property type="match status" value="1"/>
</dbReference>
<dbReference type="SUPFAM" id="SSF54975">
    <property type="entry name" value="Acylphosphatase/BLUF domain-like"/>
    <property type="match status" value="1"/>
</dbReference>
<dbReference type="Pfam" id="PF00563">
    <property type="entry name" value="EAL"/>
    <property type="match status" value="1"/>
</dbReference>
<dbReference type="Gene3D" id="3.30.70.100">
    <property type="match status" value="1"/>
</dbReference>
<accession>A0A484QIW1</accession>
<evidence type="ECO:0000259" key="2">
    <source>
        <dbReference type="PROSITE" id="PS50925"/>
    </source>
</evidence>
<name>A0A484QIW1_9ZZZZ</name>
<feature type="domain" description="EAL" evidence="1">
    <location>
        <begin position="192"/>
        <end position="440"/>
    </location>
</feature>
<dbReference type="GO" id="GO:0009882">
    <property type="term" value="F:blue light photoreceptor activity"/>
    <property type="evidence" value="ECO:0007669"/>
    <property type="project" value="InterPro"/>
</dbReference>
<dbReference type="InterPro" id="IPR007024">
    <property type="entry name" value="BLUF_domain"/>
</dbReference>
<dbReference type="PROSITE" id="PS50925">
    <property type="entry name" value="BLUF"/>
    <property type="match status" value="1"/>
</dbReference>
<dbReference type="SMART" id="SM00052">
    <property type="entry name" value="EAL"/>
    <property type="match status" value="1"/>
</dbReference>
<gene>
    <name evidence="3" type="ORF">ANK1_3700</name>
</gene>
<dbReference type="GO" id="GO:0071111">
    <property type="term" value="F:cyclic-guanylate-specific phosphodiesterase activity"/>
    <property type="evidence" value="ECO:0007669"/>
    <property type="project" value="InterPro"/>
</dbReference>
<evidence type="ECO:0000313" key="3">
    <source>
        <dbReference type="EMBL" id="VFR36710.1"/>
    </source>
</evidence>
<dbReference type="PROSITE" id="PS50883">
    <property type="entry name" value="EAL"/>
    <property type="match status" value="1"/>
</dbReference>
<dbReference type="PANTHER" id="PTHR33121">
    <property type="entry name" value="CYCLIC DI-GMP PHOSPHODIESTERASE PDEF"/>
    <property type="match status" value="1"/>
</dbReference>
<dbReference type="InterPro" id="IPR035919">
    <property type="entry name" value="EAL_sf"/>
</dbReference>
<dbReference type="AlphaFoldDB" id="A0A484QIW1"/>